<comment type="caution">
    <text evidence="1">The sequence shown here is derived from an EMBL/GenBank/DDBJ whole genome shotgun (WGS) entry which is preliminary data.</text>
</comment>
<dbReference type="Proteomes" id="UP001558850">
    <property type="component" value="Unassembled WGS sequence"/>
</dbReference>
<organism evidence="1 2">
    <name type="scientific">Paraburkholderia phymatum</name>
    <dbReference type="NCBI Taxonomy" id="148447"/>
    <lineage>
        <taxon>Bacteria</taxon>
        <taxon>Pseudomonadati</taxon>
        <taxon>Pseudomonadota</taxon>
        <taxon>Betaproteobacteria</taxon>
        <taxon>Burkholderiales</taxon>
        <taxon>Burkholderiaceae</taxon>
        <taxon>Paraburkholderia</taxon>
    </lineage>
</organism>
<dbReference type="EMBL" id="JBFRCH010000004">
    <property type="protein sequence ID" value="MEX3932104.1"/>
    <property type="molecule type" value="Genomic_DNA"/>
</dbReference>
<keyword evidence="2" id="KW-1185">Reference proteome</keyword>
<sequence>MDVNVSVVQVSEQCCREIAATCEFSLDPNGPDTTVGERSASRALLKRSKAALSKSN</sequence>
<gene>
    <name evidence="1" type="ORF">AB4Y32_09895</name>
</gene>
<name>A0ACC6TXN1_9BURK</name>
<protein>
    <submittedName>
        <fullName evidence="1">Uncharacterized protein</fullName>
    </submittedName>
</protein>
<reference evidence="1" key="1">
    <citation type="submission" date="2024-07" db="EMBL/GenBank/DDBJ databases">
        <title>A survey of Mimosa microsymbionts across Brazilian biomes reveals a high diversity of Paraburkholderia nodulating endemic species, but also that Cupriavidus is common as a symbiont of widespread species.</title>
        <authorList>
            <person name="Rouws L."/>
            <person name="Barauna A."/>
            <person name="Beukes C."/>
            <person name="Rouws J.R.C."/>
            <person name="De Faria S.M."/>
            <person name="Gross E."/>
            <person name="Bueno Dos Reis Junior F."/>
            <person name="Simon M.F."/>
            <person name="Maluk M."/>
            <person name="Odee D.W."/>
            <person name="Kenicer G."/>
            <person name="Young J.P.W."/>
            <person name="Reis V.M."/>
            <person name="Zilli J."/>
            <person name="James E.K."/>
        </authorList>
    </citation>
    <scope>NUCLEOTIDE SEQUENCE</scope>
    <source>
        <strain evidence="1">EG181B</strain>
    </source>
</reference>
<accession>A0ACC6TXN1</accession>
<evidence type="ECO:0000313" key="2">
    <source>
        <dbReference type="Proteomes" id="UP001558850"/>
    </source>
</evidence>
<proteinExistence type="predicted"/>
<evidence type="ECO:0000313" key="1">
    <source>
        <dbReference type="EMBL" id="MEX3932104.1"/>
    </source>
</evidence>